<evidence type="ECO:0000256" key="2">
    <source>
        <dbReference type="ARBA" id="ARBA00004651"/>
    </source>
</evidence>
<dbReference type="GO" id="GO:0042773">
    <property type="term" value="P:ATP synthesis coupled electron transport"/>
    <property type="evidence" value="ECO:0007669"/>
    <property type="project" value="UniProtKB-UniRule"/>
</dbReference>
<dbReference type="EMBL" id="JAGFPW010000036">
    <property type="protein sequence ID" value="MBO3796926.1"/>
    <property type="molecule type" value="Genomic_DNA"/>
</dbReference>
<feature type="transmembrane region" description="Helical" evidence="10">
    <location>
        <begin position="22"/>
        <end position="46"/>
    </location>
</feature>
<feature type="transmembrane region" description="Helical" evidence="10">
    <location>
        <begin position="66"/>
        <end position="85"/>
    </location>
</feature>
<evidence type="ECO:0000313" key="17">
    <source>
        <dbReference type="Proteomes" id="UP000032247"/>
    </source>
</evidence>
<evidence type="ECO:0000313" key="18">
    <source>
        <dbReference type="Proteomes" id="UP000076442"/>
    </source>
</evidence>
<evidence type="ECO:0000256" key="4">
    <source>
        <dbReference type="ARBA" id="ARBA00022475"/>
    </source>
</evidence>
<dbReference type="SUPFAM" id="SSF81452">
    <property type="entry name" value="Cytochrome c oxidase subunit III-like"/>
    <property type="match status" value="1"/>
</dbReference>
<dbReference type="FunFam" id="1.20.120.80:FF:000001">
    <property type="entry name" value="Cytochrome (Ubi)quinol oxidase subunit III"/>
    <property type="match status" value="1"/>
</dbReference>
<reference evidence="15" key="4">
    <citation type="submission" date="2023-03" db="EMBL/GenBank/DDBJ databases">
        <title>Complete genome sequences of 52 Bacillus and Priestia strains isolated from West-African fermentations and 26 reference strains from the DSMZ collection.</title>
        <authorList>
            <person name="Wiedenbein E.S."/>
            <person name="Canoy T.S."/>
            <person name="Hui Y."/>
            <person name="Parkouda C."/>
            <person name="Dawende C."/>
            <person name="Ametefe E."/>
            <person name="Jespersen L."/>
            <person name="Nielsen D.S."/>
        </authorList>
    </citation>
    <scope>NUCLEOTIDE SEQUENCE</scope>
    <source>
        <strain evidence="15">PRO56</strain>
    </source>
</reference>
<reference evidence="12 17" key="1">
    <citation type="submission" date="2014-12" db="EMBL/GenBank/DDBJ databases">
        <title>Comparative genome analysis of Bacillus coagulans HM-08, Clostridium butyricum HM-68, Bacillus subtilis HM-66 and Bacillus licheniformis BL-09.</title>
        <authorList>
            <person name="Zhang H."/>
        </authorList>
    </citation>
    <scope>NUCLEOTIDE SEQUENCE [LARGE SCALE GENOMIC DNA]</scope>
    <source>
        <strain evidence="12 17">HM-66</strain>
    </source>
</reference>
<reference evidence="13 18" key="2">
    <citation type="submission" date="2015-09" db="EMBL/GenBank/DDBJ databases">
        <title>Spore heat resistance.</title>
        <authorList>
            <person name="Boekhorst J."/>
            <person name="Berendsen E.M."/>
            <person name="Wells-Bennik M.H."/>
            <person name="Kuipers O.P."/>
        </authorList>
    </citation>
    <scope>NUCLEOTIDE SEQUENCE [LARGE SCALE GENOMIC DNA]</scope>
    <source>
        <strain evidence="13 18">B4122</strain>
    </source>
</reference>
<evidence type="ECO:0000256" key="3">
    <source>
        <dbReference type="ARBA" id="ARBA00010581"/>
    </source>
</evidence>
<comment type="function">
    <text evidence="10">Catalyzes quinol oxidation with the concomitant reduction of oxygen to water.</text>
</comment>
<dbReference type="GO" id="GO:0016491">
    <property type="term" value="F:oxidoreductase activity"/>
    <property type="evidence" value="ECO:0007669"/>
    <property type="project" value="UniProtKB-KW"/>
</dbReference>
<evidence type="ECO:0000256" key="5">
    <source>
        <dbReference type="ARBA" id="ARBA00022692"/>
    </source>
</evidence>
<dbReference type="Proteomes" id="UP001214898">
    <property type="component" value="Chromosome"/>
</dbReference>
<dbReference type="GO" id="GO:0019646">
    <property type="term" value="P:aerobic electron transport chain"/>
    <property type="evidence" value="ECO:0007669"/>
    <property type="project" value="UniProtKB-UniRule"/>
</dbReference>
<dbReference type="GO" id="GO:0005886">
    <property type="term" value="C:plasma membrane"/>
    <property type="evidence" value="ECO:0007669"/>
    <property type="project" value="UniProtKB-SubCell"/>
</dbReference>
<dbReference type="NCBIfam" id="TIGR02897">
    <property type="entry name" value="QoxC"/>
    <property type="match status" value="1"/>
</dbReference>
<name>A0A063X6N5_BACIU</name>
<proteinExistence type="inferred from homology"/>
<evidence type="ECO:0000313" key="14">
    <source>
        <dbReference type="EMBL" id="MBO3796926.1"/>
    </source>
</evidence>
<gene>
    <name evidence="14" type="primary">qoxC</name>
    <name evidence="13" type="ORF">B4122_4930</name>
    <name evidence="14" type="ORF">J5227_22065</name>
    <name evidence="15" type="ORF">P5633_04735</name>
    <name evidence="16" type="ORF">QL281_10575</name>
    <name evidence="12" type="ORF">SC09_contig4orf01209</name>
</gene>
<comment type="subcellular location">
    <subcellularLocation>
        <location evidence="2 9">Cell membrane</location>
        <topology evidence="2 9">Multi-pass membrane protein</topology>
    </subcellularLocation>
</comment>
<reference evidence="14" key="3">
    <citation type="submission" date="2021-03" db="EMBL/GenBank/DDBJ databases">
        <title>Isolation of Bacillus subtilis from fermented food sample.</title>
        <authorList>
            <person name="Lakshmanan V."/>
            <person name="Athira K."/>
            <person name="Rajagopal K."/>
        </authorList>
    </citation>
    <scope>NUCLEOTIDE SEQUENCE</scope>
    <source>
        <strain evidence="14">S1</strain>
    </source>
</reference>
<dbReference type="EMBL" id="LJZV01000036">
    <property type="protein sequence ID" value="KZD86688.1"/>
    <property type="molecule type" value="Genomic_DNA"/>
</dbReference>
<dbReference type="Proteomes" id="UP001229422">
    <property type="component" value="Chromosome"/>
</dbReference>
<evidence type="ECO:0000256" key="10">
    <source>
        <dbReference type="RuleBase" id="RU367152"/>
    </source>
</evidence>
<dbReference type="PDBsum" id="6KOB"/>
<evidence type="ECO:0000256" key="8">
    <source>
        <dbReference type="ARBA" id="ARBA00023136"/>
    </source>
</evidence>
<feature type="domain" description="Heme-copper oxidase subunit III family profile" evidence="11">
    <location>
        <begin position="25"/>
        <end position="201"/>
    </location>
</feature>
<dbReference type="GO" id="GO:0004129">
    <property type="term" value="F:cytochrome-c oxidase activity"/>
    <property type="evidence" value="ECO:0007669"/>
    <property type="project" value="UniProtKB-UniRule"/>
</dbReference>
<evidence type="ECO:0000259" key="11">
    <source>
        <dbReference type="PROSITE" id="PS50253"/>
    </source>
</evidence>
<dbReference type="InterPro" id="IPR024791">
    <property type="entry name" value="Cyt_c/ubiquinol_Oxase_su3"/>
</dbReference>
<organism evidence="12 17">
    <name type="scientific">Bacillus subtilis</name>
    <dbReference type="NCBI Taxonomy" id="1423"/>
    <lineage>
        <taxon>Bacteria</taxon>
        <taxon>Bacillati</taxon>
        <taxon>Bacillota</taxon>
        <taxon>Bacilli</taxon>
        <taxon>Bacillales</taxon>
        <taxon>Bacillaceae</taxon>
        <taxon>Bacillus</taxon>
    </lineage>
</organism>
<dbReference type="Proteomes" id="UP000032247">
    <property type="component" value="Unassembled WGS sequence"/>
</dbReference>
<dbReference type="STRING" id="483913.AN935_19295"/>
<dbReference type="EMBL" id="CP125292">
    <property type="protein sequence ID" value="WHM23436.1"/>
    <property type="molecule type" value="Genomic_DNA"/>
</dbReference>
<evidence type="ECO:0000313" key="12">
    <source>
        <dbReference type="EMBL" id="KIU06162.1"/>
    </source>
</evidence>
<comment type="similarity">
    <text evidence="3 9">Belongs to the cytochrome c oxidase subunit 3 family.</text>
</comment>
<evidence type="ECO:0000256" key="9">
    <source>
        <dbReference type="RuleBase" id="RU003376"/>
    </source>
</evidence>
<dbReference type="InterPro" id="IPR013833">
    <property type="entry name" value="Cyt_c_oxidase_su3_a-hlx"/>
</dbReference>
<dbReference type="RefSeq" id="WP_003227409.1">
    <property type="nucleotide sequence ID" value="NZ_AP024621.1"/>
</dbReference>
<evidence type="ECO:0000313" key="13">
    <source>
        <dbReference type="EMBL" id="KZD86688.1"/>
    </source>
</evidence>
<dbReference type="Proteomes" id="UP000665181">
    <property type="component" value="Unassembled WGS sequence"/>
</dbReference>
<feature type="transmembrane region" description="Helical" evidence="10">
    <location>
        <begin position="132"/>
        <end position="160"/>
    </location>
</feature>
<sequence>MEHAEHGNSNAPMEYQSETGRLNILGFWIFLGAEIVLFSTLFATFFVLKNRTAGGVLPDELFEVNLVMIMTFLLLISSFTCGIAVHEMRRGSLKGVVIWTIITLLLGAGFVGCEINEFVHYVHEGAALSTSAFWSGFFVLLGTHGTHVTIGIFWITGILIQLKKRGLTPQTSSKIFISSLYWHFLDVVWIFIFTGVYLMGLGGL</sequence>
<accession>A0A063X6N5</accession>
<dbReference type="EC" id="1.10.3.-" evidence="10"/>
<keyword evidence="6 10" id="KW-1133">Transmembrane helix</keyword>
<keyword evidence="8 10" id="KW-0472">Membrane</keyword>
<dbReference type="InterPro" id="IPR033946">
    <property type="entry name" value="Ubiquinol_oxase_su3_dom"/>
</dbReference>
<dbReference type="InterPro" id="IPR035973">
    <property type="entry name" value="Cyt_c_oxidase_su3-like_sf"/>
</dbReference>
<evidence type="ECO:0000256" key="1">
    <source>
        <dbReference type="ARBA" id="ARBA00000725"/>
    </source>
</evidence>
<dbReference type="EMBL" id="CP120576">
    <property type="protein sequence ID" value="WEY85501.1"/>
    <property type="molecule type" value="Genomic_DNA"/>
</dbReference>
<evidence type="ECO:0000313" key="15">
    <source>
        <dbReference type="EMBL" id="WEY85501.1"/>
    </source>
</evidence>
<evidence type="ECO:0000313" key="16">
    <source>
        <dbReference type="EMBL" id="WHM23436.1"/>
    </source>
</evidence>
<protein>
    <recommendedName>
        <fullName evidence="10">Quinol oxidase subunit 3</fullName>
        <ecNumber evidence="10">1.10.3.-</ecNumber>
    </recommendedName>
</protein>
<keyword evidence="5 9" id="KW-0812">Transmembrane</keyword>
<comment type="catalytic activity">
    <reaction evidence="1 10">
        <text>2 a quinol + O2 = 2 a quinone + 2 H2O</text>
        <dbReference type="Rhea" id="RHEA:55376"/>
        <dbReference type="ChEBI" id="CHEBI:15377"/>
        <dbReference type="ChEBI" id="CHEBI:15379"/>
        <dbReference type="ChEBI" id="CHEBI:24646"/>
        <dbReference type="ChEBI" id="CHEBI:132124"/>
    </reaction>
</comment>
<dbReference type="PDBsum" id="6KOC"/>
<dbReference type="PROSITE" id="PS50253">
    <property type="entry name" value="COX3"/>
    <property type="match status" value="1"/>
</dbReference>
<reference evidence="16" key="5">
    <citation type="submission" date="2023-05" db="EMBL/GenBank/DDBJ databases">
        <title>Complete genome sequence of Bacillus subtilis SRCM117797 isolated from Soybean paste.</title>
        <authorList>
            <person name="Abraha H.B."/>
            <person name="Kim K.-P."/>
            <person name="Ryu M.-S."/>
            <person name="Jeong D.-Y."/>
        </authorList>
    </citation>
    <scope>NUCLEOTIDE SEQUENCE</scope>
    <source>
        <strain evidence="16">SRCM117797</strain>
    </source>
</reference>
<evidence type="ECO:0000256" key="6">
    <source>
        <dbReference type="ARBA" id="ARBA00022989"/>
    </source>
</evidence>
<dbReference type="PATRIC" id="fig|1423.134.peg.1480"/>
<dbReference type="PANTHER" id="PTHR11403:SF2">
    <property type="entry name" value="CYTOCHROME BO(3) UBIQUINOL OXIDASE SUBUNIT 3"/>
    <property type="match status" value="1"/>
</dbReference>
<dbReference type="InterPro" id="IPR000298">
    <property type="entry name" value="Cyt_c_oxidase-like_su3"/>
</dbReference>
<dbReference type="Pfam" id="PF00510">
    <property type="entry name" value="COX3"/>
    <property type="match status" value="1"/>
</dbReference>
<feature type="transmembrane region" description="Helical" evidence="10">
    <location>
        <begin position="92"/>
        <end position="112"/>
    </location>
</feature>
<dbReference type="SMR" id="A0A063X6N5"/>
<keyword evidence="7 10" id="KW-0560">Oxidoreductase</keyword>
<dbReference type="OMA" id="TFKAVNP"/>
<feature type="transmembrane region" description="Helical" evidence="10">
    <location>
        <begin position="180"/>
        <end position="200"/>
    </location>
</feature>
<keyword evidence="4 10" id="KW-1003">Cell membrane</keyword>
<dbReference type="InterPro" id="IPR014246">
    <property type="entry name" value="QoxC"/>
</dbReference>
<dbReference type="AlphaFoldDB" id="A0A063X6N5"/>
<dbReference type="Gene3D" id="1.20.120.80">
    <property type="entry name" value="Cytochrome c oxidase, subunit III, four-helix bundle"/>
    <property type="match status" value="1"/>
</dbReference>
<evidence type="ECO:0000256" key="7">
    <source>
        <dbReference type="ARBA" id="ARBA00023002"/>
    </source>
</evidence>
<dbReference type="CDD" id="cd02863">
    <property type="entry name" value="Ubiquinol_oxidase_III"/>
    <property type="match status" value="1"/>
</dbReference>
<dbReference type="EMBL" id="JXBC01000013">
    <property type="protein sequence ID" value="KIU06162.1"/>
    <property type="molecule type" value="Genomic_DNA"/>
</dbReference>
<dbReference type="PANTHER" id="PTHR11403">
    <property type="entry name" value="CYTOCHROME C OXIDASE SUBUNIT III"/>
    <property type="match status" value="1"/>
</dbReference>
<dbReference type="Proteomes" id="UP000076442">
    <property type="component" value="Unassembled WGS sequence"/>
</dbReference>
<dbReference type="PDBsum" id="6KOE"/>